<dbReference type="Pfam" id="PF08230">
    <property type="entry name" value="CW_7"/>
    <property type="match status" value="2"/>
</dbReference>
<dbReference type="SUPFAM" id="SSF54106">
    <property type="entry name" value="LysM domain"/>
    <property type="match status" value="1"/>
</dbReference>
<dbReference type="InterPro" id="IPR018392">
    <property type="entry name" value="LysM"/>
</dbReference>
<dbReference type="PROSITE" id="PS51782">
    <property type="entry name" value="LYSM"/>
    <property type="match status" value="1"/>
</dbReference>
<dbReference type="SMART" id="SM00641">
    <property type="entry name" value="Glyco_25"/>
    <property type="match status" value="1"/>
</dbReference>
<dbReference type="PANTHER" id="PTHR34135">
    <property type="entry name" value="LYSOZYME"/>
    <property type="match status" value="1"/>
</dbReference>
<dbReference type="InterPro" id="IPR036779">
    <property type="entry name" value="LysM_dom_sf"/>
</dbReference>
<dbReference type="Pfam" id="PF01476">
    <property type="entry name" value="LysM"/>
    <property type="match status" value="1"/>
</dbReference>
<sequence length="354" mass="40817">MTVLDGIDVSNYQRGLSISRIVADFVIVKASEGIGYEDPSCHVFAKETLDSHKKLGLYHFARPGKENPAKEEARWFLRIFRPYIGKAIPVLDWEAQEISNVSWAKEWLDEVYHQSGVRPWIYMSESVVNAYDWSDVAKEYCLWMALYHNNTPAYHYDMRHAGTLVHVRHWSRITCWQWTSHGRLDGWQGNLDIDRFYGDTAAWEALEKNETLPVRKSDETIADEVIAGKWGSGAERDHRLREAGYDPNVIDAIVREKTRRKSVDELADEVIEGKWGSGIERKQRLEAAGYDYTAVQQRVDEKLATMSKQYYTVRSGDTLTAIARRFGTSVAELVRFNHIPDPDHITIGERLRVH</sequence>
<dbReference type="InterPro" id="IPR013168">
    <property type="entry name" value="Cpl_7_lyso_C"/>
</dbReference>
<dbReference type="Pfam" id="PF01183">
    <property type="entry name" value="Glyco_hydro_25"/>
    <property type="match status" value="1"/>
</dbReference>
<reference evidence="5 6" key="1">
    <citation type="submission" date="2023-06" db="EMBL/GenBank/DDBJ databases">
        <title>Identification and characterization of horizontal gene transfer across gut microbiota members of farm animals based on homology search.</title>
        <authorList>
            <person name="Schwarzerova J."/>
            <person name="Nykrynova M."/>
            <person name="Jureckova K."/>
            <person name="Cejkova D."/>
            <person name="Rychlik I."/>
        </authorList>
    </citation>
    <scope>NUCLEOTIDE SEQUENCE [LARGE SCALE GENOMIC DNA]</scope>
    <source>
        <strain evidence="5 6">ET39</strain>
    </source>
</reference>
<evidence type="ECO:0000313" key="6">
    <source>
        <dbReference type="Proteomes" id="UP001529340"/>
    </source>
</evidence>
<feature type="domain" description="LysM" evidence="4">
    <location>
        <begin position="309"/>
        <end position="353"/>
    </location>
</feature>
<dbReference type="Gene3D" id="3.20.20.80">
    <property type="entry name" value="Glycosidases"/>
    <property type="match status" value="1"/>
</dbReference>
<dbReference type="PANTHER" id="PTHR34135:SF2">
    <property type="entry name" value="LYSOZYME"/>
    <property type="match status" value="1"/>
</dbReference>
<keyword evidence="2" id="KW-0378">Hydrolase</keyword>
<evidence type="ECO:0000256" key="3">
    <source>
        <dbReference type="ARBA" id="ARBA00023295"/>
    </source>
</evidence>
<evidence type="ECO:0000256" key="2">
    <source>
        <dbReference type="ARBA" id="ARBA00022801"/>
    </source>
</evidence>
<dbReference type="PROSITE" id="PS51904">
    <property type="entry name" value="GLYCOSYL_HYDROL_F25_2"/>
    <property type="match status" value="1"/>
</dbReference>
<reference evidence="5 6" key="3">
    <citation type="submission" date="2023-06" db="EMBL/GenBank/DDBJ databases">
        <authorList>
            <person name="Zeman M."/>
            <person name="Kubasova T."/>
            <person name="Jahodarova E."/>
            <person name="Nykrynova M."/>
            <person name="Rychlik I."/>
        </authorList>
    </citation>
    <scope>NUCLEOTIDE SEQUENCE [LARGE SCALE GENOMIC DNA]</scope>
    <source>
        <strain evidence="5 6">ET39</strain>
    </source>
</reference>
<dbReference type="SUPFAM" id="SSF51445">
    <property type="entry name" value="(Trans)glycosidases"/>
    <property type="match status" value="1"/>
</dbReference>
<reference evidence="6" key="2">
    <citation type="submission" date="2023-06" db="EMBL/GenBank/DDBJ databases">
        <title>Identification and characterization of horizontal gene transfer across gut microbiota members of farm animals based on homology search.</title>
        <authorList>
            <person name="Zeman M."/>
            <person name="Kubasova T."/>
            <person name="Jahodarova E."/>
            <person name="Nykrynova M."/>
            <person name="Rychlik I."/>
        </authorList>
    </citation>
    <scope>NUCLEOTIDE SEQUENCE [LARGE SCALE GENOMIC DNA]</scope>
    <source>
        <strain evidence="6">ET39</strain>
    </source>
</reference>
<comment type="similarity">
    <text evidence="1">Belongs to the glycosyl hydrolase 25 family.</text>
</comment>
<organism evidence="5 6">
    <name type="scientific">Amedibacillus dolichus</name>
    <dbReference type="NCBI Taxonomy" id="31971"/>
    <lineage>
        <taxon>Bacteria</taxon>
        <taxon>Bacillati</taxon>
        <taxon>Bacillota</taxon>
        <taxon>Erysipelotrichia</taxon>
        <taxon>Erysipelotrichales</taxon>
        <taxon>Erysipelotrichaceae</taxon>
        <taxon>Amedibacillus</taxon>
    </lineage>
</organism>
<keyword evidence="6" id="KW-1185">Reference proteome</keyword>
<dbReference type="SMART" id="SM01095">
    <property type="entry name" value="Cpl-7"/>
    <property type="match status" value="2"/>
</dbReference>
<proteinExistence type="inferred from homology"/>
<dbReference type="Proteomes" id="UP001529340">
    <property type="component" value="Unassembled WGS sequence"/>
</dbReference>
<dbReference type="InterPro" id="IPR018077">
    <property type="entry name" value="Glyco_hydro_fam25_subgr"/>
</dbReference>
<evidence type="ECO:0000259" key="4">
    <source>
        <dbReference type="PROSITE" id="PS51782"/>
    </source>
</evidence>
<dbReference type="EMBL" id="JAUDCG010000008">
    <property type="protein sequence ID" value="MDM8156544.1"/>
    <property type="molecule type" value="Genomic_DNA"/>
</dbReference>
<keyword evidence="3" id="KW-0326">Glycosidase</keyword>
<gene>
    <name evidence="5" type="ORF">QUV96_02700</name>
</gene>
<dbReference type="InterPro" id="IPR002053">
    <property type="entry name" value="Glyco_hydro_25"/>
</dbReference>
<dbReference type="CDD" id="cd00118">
    <property type="entry name" value="LysM"/>
    <property type="match status" value="1"/>
</dbReference>
<accession>A0ABT7UA83</accession>
<dbReference type="Gene3D" id="3.10.350.10">
    <property type="entry name" value="LysM domain"/>
    <property type="match status" value="1"/>
</dbReference>
<comment type="caution">
    <text evidence="5">The sequence shown here is derived from an EMBL/GenBank/DDBJ whole genome shotgun (WGS) entry which is preliminary data.</text>
</comment>
<evidence type="ECO:0000256" key="1">
    <source>
        <dbReference type="ARBA" id="ARBA00010646"/>
    </source>
</evidence>
<dbReference type="InterPro" id="IPR017853">
    <property type="entry name" value="GH"/>
</dbReference>
<dbReference type="RefSeq" id="WP_289607014.1">
    <property type="nucleotide sequence ID" value="NZ_JAUDCG010000008.1"/>
</dbReference>
<dbReference type="SMART" id="SM00257">
    <property type="entry name" value="LysM"/>
    <property type="match status" value="1"/>
</dbReference>
<evidence type="ECO:0000313" key="5">
    <source>
        <dbReference type="EMBL" id="MDM8156544.1"/>
    </source>
</evidence>
<protein>
    <submittedName>
        <fullName evidence="5">GH25 family lysozyme</fullName>
    </submittedName>
</protein>
<name>A0ABT7UA83_9FIRM</name>